<feature type="compositionally biased region" description="Basic residues" evidence="1">
    <location>
        <begin position="386"/>
        <end position="395"/>
    </location>
</feature>
<feature type="region of interest" description="Disordered" evidence="1">
    <location>
        <begin position="157"/>
        <end position="181"/>
    </location>
</feature>
<evidence type="ECO:0000313" key="3">
    <source>
        <dbReference type="Proteomes" id="UP000000763"/>
    </source>
</evidence>
<sequence>MQKRQCKSSGVMCVPCDVKHQLLYSFKSVKILCQTARIVQVGAKVAFRQLLNRTRRRTHRAQFTAEISTPYPMGISHPLSDDFDASPVLSPPPPPSSCCPPAHDDHYLEHQISDIKRANSLMTDSQMFAHKMLLIPLPGRPMPSSVRLNGSGQKMKRAWAPNNQQNRDVTDSLDSSNYNSSKQQMSLAMSTLQSYYGLTPQNGAMTDAGTEMSLYSKGSLERINSETLVTSSRLPDTHNTDRSRNSEDTSNGFSATNGASGAKINGTAKAKQDGSIRRRQKVEADQVSNTTDTQDDVFTDPIKMTKSLLPRPISSIRQNMDTSNPESSLKSNGSFLSGFRSVRKSPSTPNFADAENGISMWSSSAWTFNHESFTRPLLDGLPKPTAPRRTKAALD</sequence>
<reference evidence="3" key="2">
    <citation type="journal article" date="2008" name="Nucleic Acids Res.">
        <title>The rice annotation project database (RAP-DB): 2008 update.</title>
        <authorList>
            <consortium name="The rice annotation project (RAP)"/>
        </authorList>
    </citation>
    <scope>GENOME REANNOTATION</scope>
    <source>
        <strain evidence="3">cv. Nipponbare</strain>
    </source>
</reference>
<evidence type="ECO:0000256" key="1">
    <source>
        <dbReference type="SAM" id="MobiDB-lite"/>
    </source>
</evidence>
<dbReference type="InterPro" id="IPR045030">
    <property type="entry name" value="LYSM1-4"/>
</dbReference>
<reference evidence="3" key="1">
    <citation type="journal article" date="2005" name="Nature">
        <title>The map-based sequence of the rice genome.</title>
        <authorList>
            <consortium name="International rice genome sequencing project (IRGSP)"/>
            <person name="Matsumoto T."/>
            <person name="Wu J."/>
            <person name="Kanamori H."/>
            <person name="Katayose Y."/>
            <person name="Fujisawa M."/>
            <person name="Namiki N."/>
            <person name="Mizuno H."/>
            <person name="Yamamoto K."/>
            <person name="Antonio B.A."/>
            <person name="Baba T."/>
            <person name="Sakata K."/>
            <person name="Nagamura Y."/>
            <person name="Aoki H."/>
            <person name="Arikawa K."/>
            <person name="Arita K."/>
            <person name="Bito T."/>
            <person name="Chiden Y."/>
            <person name="Fujitsuka N."/>
            <person name="Fukunaka R."/>
            <person name="Hamada M."/>
            <person name="Harada C."/>
            <person name="Hayashi A."/>
            <person name="Hijishita S."/>
            <person name="Honda M."/>
            <person name="Hosokawa S."/>
            <person name="Ichikawa Y."/>
            <person name="Idonuma A."/>
            <person name="Iijima M."/>
            <person name="Ikeda M."/>
            <person name="Ikeno M."/>
            <person name="Ito K."/>
            <person name="Ito S."/>
            <person name="Ito T."/>
            <person name="Ito Y."/>
            <person name="Ito Y."/>
            <person name="Iwabuchi A."/>
            <person name="Kamiya K."/>
            <person name="Karasawa W."/>
            <person name="Kurita K."/>
            <person name="Katagiri S."/>
            <person name="Kikuta A."/>
            <person name="Kobayashi H."/>
            <person name="Kobayashi N."/>
            <person name="Machita K."/>
            <person name="Maehara T."/>
            <person name="Masukawa M."/>
            <person name="Mizubayashi T."/>
            <person name="Mukai Y."/>
            <person name="Nagasaki H."/>
            <person name="Nagata Y."/>
            <person name="Naito S."/>
            <person name="Nakashima M."/>
            <person name="Nakama Y."/>
            <person name="Nakamichi Y."/>
            <person name="Nakamura M."/>
            <person name="Meguro A."/>
            <person name="Negishi M."/>
            <person name="Ohta I."/>
            <person name="Ohta T."/>
            <person name="Okamoto M."/>
            <person name="Ono N."/>
            <person name="Saji S."/>
            <person name="Sakaguchi M."/>
            <person name="Sakai K."/>
            <person name="Shibata M."/>
            <person name="Shimokawa T."/>
            <person name="Song J."/>
            <person name="Takazaki Y."/>
            <person name="Terasawa K."/>
            <person name="Tsugane M."/>
            <person name="Tsuji K."/>
            <person name="Ueda S."/>
            <person name="Waki K."/>
            <person name="Yamagata H."/>
            <person name="Yamamoto M."/>
            <person name="Yamamoto S."/>
            <person name="Yamane H."/>
            <person name="Yoshiki S."/>
            <person name="Yoshihara R."/>
            <person name="Yukawa K."/>
            <person name="Zhong H."/>
            <person name="Yano M."/>
            <person name="Yuan Q."/>
            <person name="Ouyang S."/>
            <person name="Liu J."/>
            <person name="Jones K.M."/>
            <person name="Gansberger K."/>
            <person name="Moffat K."/>
            <person name="Hill J."/>
            <person name="Bera J."/>
            <person name="Fadrosh D."/>
            <person name="Jin S."/>
            <person name="Johri S."/>
            <person name="Kim M."/>
            <person name="Overton L."/>
            <person name="Reardon M."/>
            <person name="Tsitrin T."/>
            <person name="Vuong H."/>
            <person name="Weaver B."/>
            <person name="Ciecko A."/>
            <person name="Tallon L."/>
            <person name="Jackson J."/>
            <person name="Pai G."/>
            <person name="Aken S.V."/>
            <person name="Utterback T."/>
            <person name="Reidmuller S."/>
            <person name="Feldblyum T."/>
            <person name="Hsiao J."/>
            <person name="Zismann V."/>
            <person name="Iobst S."/>
            <person name="de Vazeille A.R."/>
            <person name="Buell C.R."/>
            <person name="Ying K."/>
            <person name="Li Y."/>
            <person name="Lu T."/>
            <person name="Huang Y."/>
            <person name="Zhao Q."/>
            <person name="Feng Q."/>
            <person name="Zhang L."/>
            <person name="Zhu J."/>
            <person name="Weng Q."/>
            <person name="Mu J."/>
            <person name="Lu Y."/>
            <person name="Fan D."/>
            <person name="Liu Y."/>
            <person name="Guan J."/>
            <person name="Zhang Y."/>
            <person name="Yu S."/>
            <person name="Liu X."/>
            <person name="Zhang Y."/>
            <person name="Hong G."/>
            <person name="Han B."/>
            <person name="Choisne N."/>
            <person name="Demange N."/>
            <person name="Orjeda G."/>
            <person name="Samain S."/>
            <person name="Cattolico L."/>
            <person name="Pelletier E."/>
            <person name="Couloux A."/>
            <person name="Segurens B."/>
            <person name="Wincker P."/>
            <person name="D'Hont A."/>
            <person name="Scarpelli C."/>
            <person name="Weissenbach J."/>
            <person name="Salanoubat M."/>
            <person name="Quetier F."/>
            <person name="Yu Y."/>
            <person name="Kim H.R."/>
            <person name="Rambo T."/>
            <person name="Currie J."/>
            <person name="Collura K."/>
            <person name="Luo M."/>
            <person name="Yang T."/>
            <person name="Ammiraju J.S.S."/>
            <person name="Engler F."/>
            <person name="Soderlund C."/>
            <person name="Wing R.A."/>
            <person name="Palmer L.E."/>
            <person name="de la Bastide M."/>
            <person name="Spiegel L."/>
            <person name="Nascimento L."/>
            <person name="Zutavern T."/>
            <person name="O'Shaughnessy A."/>
            <person name="Dike S."/>
            <person name="Dedhia N."/>
            <person name="Preston R."/>
            <person name="Balija V."/>
            <person name="McCombie W.R."/>
            <person name="Chow T."/>
            <person name="Chen H."/>
            <person name="Chung M."/>
            <person name="Chen C."/>
            <person name="Shaw J."/>
            <person name="Wu H."/>
            <person name="Hsiao K."/>
            <person name="Chao Y."/>
            <person name="Chu M."/>
            <person name="Cheng C."/>
            <person name="Hour A."/>
            <person name="Lee P."/>
            <person name="Lin S."/>
            <person name="Lin Y."/>
            <person name="Liou J."/>
            <person name="Liu S."/>
            <person name="Hsing Y."/>
            <person name="Raghuvanshi S."/>
            <person name="Mohanty A."/>
            <person name="Bharti A.K."/>
            <person name="Gaur A."/>
            <person name="Gupta V."/>
            <person name="Kumar D."/>
            <person name="Ravi V."/>
            <person name="Vij S."/>
            <person name="Kapur A."/>
            <person name="Khurana P."/>
            <person name="Khurana P."/>
            <person name="Khurana J.P."/>
            <person name="Tyagi A.K."/>
            <person name="Gaikwad K."/>
            <person name="Singh A."/>
            <person name="Dalal V."/>
            <person name="Srivastava S."/>
            <person name="Dixit A."/>
            <person name="Pal A.K."/>
            <person name="Ghazi I.A."/>
            <person name="Yadav M."/>
            <person name="Pandit A."/>
            <person name="Bhargava A."/>
            <person name="Sureshbabu K."/>
            <person name="Batra K."/>
            <person name="Sharma T.R."/>
            <person name="Mohapatra T."/>
            <person name="Singh N.K."/>
            <person name="Messing J."/>
            <person name="Nelson A.B."/>
            <person name="Fuks G."/>
            <person name="Kavchok S."/>
            <person name="Keizer G."/>
            <person name="Linton E."/>
            <person name="Llaca V."/>
            <person name="Song R."/>
            <person name="Tanyolac B."/>
            <person name="Young S."/>
            <person name="Ho-Il K."/>
            <person name="Hahn J.H."/>
            <person name="Sangsakoo G."/>
            <person name="Vanavichit A."/>
            <person name="de Mattos Luiz.A.T."/>
            <person name="Zimmer P.D."/>
            <person name="Malone G."/>
            <person name="Dellagostin O."/>
            <person name="de Oliveira A.C."/>
            <person name="Bevan M."/>
            <person name="Bancroft I."/>
            <person name="Minx P."/>
            <person name="Cordum H."/>
            <person name="Wilson R."/>
            <person name="Cheng Z."/>
            <person name="Jin W."/>
            <person name="Jiang J."/>
            <person name="Leong S.A."/>
            <person name="Iwama H."/>
            <person name="Gojobori T."/>
            <person name="Itoh T."/>
            <person name="Niimura Y."/>
            <person name="Fujii Y."/>
            <person name="Habara T."/>
            <person name="Sakai H."/>
            <person name="Sato Y."/>
            <person name="Wilson G."/>
            <person name="Kumar K."/>
            <person name="McCouch S."/>
            <person name="Juretic N."/>
            <person name="Hoen D."/>
            <person name="Wright S."/>
            <person name="Bruskiewich R."/>
            <person name="Bureau T."/>
            <person name="Miyao A."/>
            <person name="Hirochika H."/>
            <person name="Nishikawa T."/>
            <person name="Kadowaki K."/>
            <person name="Sugiura M."/>
            <person name="Burr B."/>
            <person name="Sasaki T."/>
        </authorList>
    </citation>
    <scope>NUCLEOTIDE SEQUENCE [LARGE SCALE GENOMIC DNA]</scope>
    <source>
        <strain evidence="3">cv. Nipponbare</strain>
    </source>
</reference>
<organism evidence="2 3">
    <name type="scientific">Oryza sativa subsp. japonica</name>
    <name type="common">Rice</name>
    <dbReference type="NCBI Taxonomy" id="39947"/>
    <lineage>
        <taxon>Eukaryota</taxon>
        <taxon>Viridiplantae</taxon>
        <taxon>Streptophyta</taxon>
        <taxon>Embryophyta</taxon>
        <taxon>Tracheophyta</taxon>
        <taxon>Spermatophyta</taxon>
        <taxon>Magnoliopsida</taxon>
        <taxon>Liliopsida</taxon>
        <taxon>Poales</taxon>
        <taxon>Poaceae</taxon>
        <taxon>BOP clade</taxon>
        <taxon>Oryzoideae</taxon>
        <taxon>Oryzeae</taxon>
        <taxon>Oryzinae</taxon>
        <taxon>Oryza</taxon>
        <taxon>Oryza sativa</taxon>
    </lineage>
</organism>
<proteinExistence type="predicted"/>
<feature type="compositionally biased region" description="Basic and acidic residues" evidence="1">
    <location>
        <begin position="235"/>
        <end position="247"/>
    </location>
</feature>
<dbReference type="PANTHER" id="PTHR20932:SF44">
    <property type="entry name" value="OS06G0729900 PROTEIN"/>
    <property type="match status" value="1"/>
</dbReference>
<dbReference type="PANTHER" id="PTHR20932">
    <property type="entry name" value="LYSM AND PUTATIVE PEPTIDOGLYCAN-BINDING DOMAIN-CONTAINING PROTEIN"/>
    <property type="match status" value="1"/>
</dbReference>
<feature type="compositionally biased region" description="Basic and acidic residues" evidence="1">
    <location>
        <begin position="270"/>
        <end position="284"/>
    </location>
</feature>
<feature type="region of interest" description="Disordered" evidence="1">
    <location>
        <begin position="376"/>
        <end position="395"/>
    </location>
</feature>
<accession>Q5Z5A4</accession>
<dbReference type="EMBL" id="AP005750">
    <property type="protein sequence ID" value="BAD62119.1"/>
    <property type="molecule type" value="Genomic_DNA"/>
</dbReference>
<dbReference type="Proteomes" id="UP000000763">
    <property type="component" value="Chromosome 6"/>
</dbReference>
<feature type="compositionally biased region" description="Polar residues" evidence="1">
    <location>
        <begin position="161"/>
        <end position="181"/>
    </location>
</feature>
<feature type="region of interest" description="Disordered" evidence="1">
    <location>
        <begin position="226"/>
        <end position="299"/>
    </location>
</feature>
<evidence type="ECO:0000313" key="2">
    <source>
        <dbReference type="EMBL" id="BAD62119.1"/>
    </source>
</evidence>
<dbReference type="AlphaFoldDB" id="Q5Z5A4"/>
<name>Q5Z5A4_ORYSJ</name>
<feature type="compositionally biased region" description="Polar residues" evidence="1">
    <location>
        <begin position="248"/>
        <end position="259"/>
    </location>
</feature>
<dbReference type="HOGENOM" id="CLU_054150_0_0_1"/>
<protein>
    <submittedName>
        <fullName evidence="2">Uncharacterized protein</fullName>
    </submittedName>
</protein>
<gene>
    <name evidence="2" type="primary">OSJNBa0069C14.21</name>
</gene>